<dbReference type="PANTHER" id="PTHR33171">
    <property type="entry name" value="LAR_N DOMAIN-CONTAINING PROTEIN"/>
    <property type="match status" value="1"/>
</dbReference>
<accession>X0VKY3</accession>
<proteinExistence type="predicted"/>
<dbReference type="EMBL" id="BARS01024954">
    <property type="protein sequence ID" value="GAG13143.1"/>
    <property type="molecule type" value="Genomic_DNA"/>
</dbReference>
<feature type="non-terminal residue" evidence="1">
    <location>
        <position position="1"/>
    </location>
</feature>
<sequence>VKEGQLAGCFIGDPLESWAEAAKLSDKLHIVYKDKAYKTVLGIAPQMYDDLWTAGKVMYKLEPIVADGGELIIYAPHVSEISYTHGEHLDRIGYHVRDYFAKQMDKFRDVPGGVMAHSTHVRGLGTFEDGIEKPRITVTLASSISKERTERVALNYRDYHAIDIGAYRNREAEGVLVVDHAGEVLHRLRGIDP</sequence>
<reference evidence="1" key="1">
    <citation type="journal article" date="2014" name="Front. Microbiol.">
        <title>High frequency of phylogenetically diverse reductive dehalogenase-homologous genes in deep subseafloor sedimentary metagenomes.</title>
        <authorList>
            <person name="Kawai M."/>
            <person name="Futagami T."/>
            <person name="Toyoda A."/>
            <person name="Takaki Y."/>
            <person name="Nishi S."/>
            <person name="Hori S."/>
            <person name="Arai W."/>
            <person name="Tsubouchi T."/>
            <person name="Morono Y."/>
            <person name="Uchiyama I."/>
            <person name="Ito T."/>
            <person name="Fujiyama A."/>
            <person name="Inagaki F."/>
            <person name="Takami H."/>
        </authorList>
    </citation>
    <scope>NUCLEOTIDE SEQUENCE</scope>
    <source>
        <strain evidence="1">Expedition CK06-06</strain>
    </source>
</reference>
<gene>
    <name evidence="1" type="ORF">S01H1_39527</name>
</gene>
<evidence type="ECO:0008006" key="2">
    <source>
        <dbReference type="Google" id="ProtNLM"/>
    </source>
</evidence>
<evidence type="ECO:0000313" key="1">
    <source>
        <dbReference type="EMBL" id="GAG13143.1"/>
    </source>
</evidence>
<dbReference type="Gene3D" id="3.90.226.30">
    <property type="match status" value="1"/>
</dbReference>
<comment type="caution">
    <text evidence="1">The sequence shown here is derived from an EMBL/GenBank/DDBJ whole genome shotgun (WGS) entry which is preliminary data.</text>
</comment>
<dbReference type="AlphaFoldDB" id="X0VKY3"/>
<dbReference type="InterPro" id="IPR043166">
    <property type="entry name" value="LarA-like_C"/>
</dbReference>
<name>X0VKY3_9ZZZZ</name>
<protein>
    <recommendedName>
        <fullName evidence="2">LarA-like N-terminal domain-containing protein</fullName>
    </recommendedName>
</protein>
<organism evidence="1">
    <name type="scientific">marine sediment metagenome</name>
    <dbReference type="NCBI Taxonomy" id="412755"/>
    <lineage>
        <taxon>unclassified sequences</taxon>
        <taxon>metagenomes</taxon>
        <taxon>ecological metagenomes</taxon>
    </lineage>
</organism>
<dbReference type="InterPro" id="IPR048068">
    <property type="entry name" value="LarA-like"/>
</dbReference>
<dbReference type="PANTHER" id="PTHR33171:SF17">
    <property type="entry name" value="LARA-LIKE N-TERMINAL DOMAIN-CONTAINING PROTEIN"/>
    <property type="match status" value="1"/>
</dbReference>